<dbReference type="PANTHER" id="PTHR12348">
    <property type="entry name" value="TSC22"/>
    <property type="match status" value="1"/>
</dbReference>
<reference evidence="3 4" key="1">
    <citation type="submission" date="2014-04" db="EMBL/GenBank/DDBJ databases">
        <title>Genome evolution of avian class.</title>
        <authorList>
            <person name="Zhang G."/>
            <person name="Li C."/>
        </authorList>
    </citation>
    <scope>NUCLEOTIDE SEQUENCE [LARGE SCALE GENOMIC DNA]</scope>
    <source>
        <strain evidence="3">BGI_N310</strain>
    </source>
</reference>
<dbReference type="InterPro" id="IPR047862">
    <property type="entry name" value="TSC22/BUN_CS"/>
</dbReference>
<proteinExistence type="inferred from homology"/>
<feature type="non-terminal residue" evidence="3">
    <location>
        <position position="1"/>
    </location>
</feature>
<dbReference type="PROSITE" id="PS01289">
    <property type="entry name" value="TSC22"/>
    <property type="match status" value="1"/>
</dbReference>
<organism evidence="3 4">
    <name type="scientific">Acanthisitta chloris</name>
    <name type="common">rifleman</name>
    <dbReference type="NCBI Taxonomy" id="57068"/>
    <lineage>
        <taxon>Eukaryota</taxon>
        <taxon>Metazoa</taxon>
        <taxon>Chordata</taxon>
        <taxon>Craniata</taxon>
        <taxon>Vertebrata</taxon>
        <taxon>Euteleostomi</taxon>
        <taxon>Archelosauria</taxon>
        <taxon>Archosauria</taxon>
        <taxon>Dinosauria</taxon>
        <taxon>Saurischia</taxon>
        <taxon>Theropoda</taxon>
        <taxon>Coelurosauria</taxon>
        <taxon>Aves</taxon>
        <taxon>Neognathae</taxon>
        <taxon>Neoaves</taxon>
        <taxon>Telluraves</taxon>
        <taxon>Australaves</taxon>
        <taxon>Passeriformes</taxon>
        <taxon>Acanthisittidae</taxon>
        <taxon>Acanthisitta</taxon>
    </lineage>
</organism>
<dbReference type="PANTHER" id="PTHR12348:SF26">
    <property type="entry name" value="PROTEIN TSCT-1"/>
    <property type="match status" value="1"/>
</dbReference>
<dbReference type="GO" id="GO:0006357">
    <property type="term" value="P:regulation of transcription by RNA polymerase II"/>
    <property type="evidence" value="ECO:0007669"/>
    <property type="project" value="InterPro"/>
</dbReference>
<dbReference type="EMBL" id="KK831885">
    <property type="protein sequence ID" value="KFP77172.1"/>
    <property type="molecule type" value="Genomic_DNA"/>
</dbReference>
<evidence type="ECO:0000256" key="1">
    <source>
        <dbReference type="ARBA" id="ARBA00007908"/>
    </source>
</evidence>
<evidence type="ECO:0000313" key="4">
    <source>
        <dbReference type="Proteomes" id="UP000053537"/>
    </source>
</evidence>
<dbReference type="InterPro" id="IPR000580">
    <property type="entry name" value="TSC22/Bun"/>
</dbReference>
<name>A0A091NFX6_9PASS</name>
<dbReference type="Pfam" id="PF01166">
    <property type="entry name" value="TSC22"/>
    <property type="match status" value="1"/>
</dbReference>
<protein>
    <submittedName>
        <fullName evidence="3">TSC22 domain family protein 4</fullName>
    </submittedName>
</protein>
<dbReference type="Gene3D" id="1.20.5.490">
    <property type="entry name" value="Single helix bin"/>
    <property type="match status" value="1"/>
</dbReference>
<feature type="non-terminal residue" evidence="3">
    <location>
        <position position="65"/>
    </location>
</feature>
<keyword evidence="2" id="KW-0175">Coiled coil</keyword>
<comment type="similarity">
    <text evidence="1">Belongs to the TSC-22/Dip/Bun family.</text>
</comment>
<keyword evidence="4" id="KW-1185">Reference proteome</keyword>
<dbReference type="SUPFAM" id="SSF58026">
    <property type="entry name" value="Delta-sleep-inducing peptide immunoreactive peptide"/>
    <property type="match status" value="1"/>
</dbReference>
<dbReference type="AlphaFoldDB" id="A0A091NFX6"/>
<feature type="coiled-coil region" evidence="2">
    <location>
        <begin position="22"/>
        <end position="56"/>
    </location>
</feature>
<accession>A0A091NFX6</accession>
<evidence type="ECO:0000313" key="3">
    <source>
        <dbReference type="EMBL" id="KFP77172.1"/>
    </source>
</evidence>
<gene>
    <name evidence="3" type="ORF">N310_08535</name>
</gene>
<evidence type="ECO:0000256" key="2">
    <source>
        <dbReference type="SAM" id="Coils"/>
    </source>
</evidence>
<dbReference type="Proteomes" id="UP000053537">
    <property type="component" value="Unassembled WGS sequence"/>
</dbReference>
<sequence>SAFTAIDNKIEQAMDLVKSHLLSAVREEVESLREQIRELSDRRLALERENSVLRAVATPHQLSLL</sequence>